<protein>
    <submittedName>
        <fullName evidence="1">10196_t:CDS:1</fullName>
    </submittedName>
</protein>
<name>A0ACA9KYD0_9GLOM</name>
<reference evidence="1" key="1">
    <citation type="submission" date="2021-06" db="EMBL/GenBank/DDBJ databases">
        <authorList>
            <person name="Kallberg Y."/>
            <person name="Tangrot J."/>
            <person name="Rosling A."/>
        </authorList>
    </citation>
    <scope>NUCLEOTIDE SEQUENCE</scope>
    <source>
        <strain evidence="1">IL203A</strain>
    </source>
</reference>
<sequence>MEDITYFATSYELVHTSTDTTKPSINITKDTNKDTNIPVEANTT</sequence>
<evidence type="ECO:0000313" key="1">
    <source>
        <dbReference type="EMBL" id="CAG8500629.1"/>
    </source>
</evidence>
<accession>A0ACA9KYD0</accession>
<comment type="caution">
    <text evidence="1">The sequence shown here is derived from an EMBL/GenBank/DDBJ whole genome shotgun (WGS) entry which is preliminary data.</text>
</comment>
<evidence type="ECO:0000313" key="2">
    <source>
        <dbReference type="Proteomes" id="UP000789702"/>
    </source>
</evidence>
<gene>
    <name evidence="1" type="ORF">DHETER_LOCUS2990</name>
</gene>
<keyword evidence="2" id="KW-1185">Reference proteome</keyword>
<dbReference type="EMBL" id="CAJVPU010002413">
    <property type="protein sequence ID" value="CAG8500629.1"/>
    <property type="molecule type" value="Genomic_DNA"/>
</dbReference>
<proteinExistence type="predicted"/>
<dbReference type="Proteomes" id="UP000789702">
    <property type="component" value="Unassembled WGS sequence"/>
</dbReference>
<organism evidence="1 2">
    <name type="scientific">Dentiscutata heterogama</name>
    <dbReference type="NCBI Taxonomy" id="1316150"/>
    <lineage>
        <taxon>Eukaryota</taxon>
        <taxon>Fungi</taxon>
        <taxon>Fungi incertae sedis</taxon>
        <taxon>Mucoromycota</taxon>
        <taxon>Glomeromycotina</taxon>
        <taxon>Glomeromycetes</taxon>
        <taxon>Diversisporales</taxon>
        <taxon>Gigasporaceae</taxon>
        <taxon>Dentiscutata</taxon>
    </lineage>
</organism>